<reference evidence="1 2" key="1">
    <citation type="submission" date="2016-01" db="EMBL/GenBank/DDBJ databases">
        <authorList>
            <person name="Oliw E.H."/>
        </authorList>
    </citation>
    <scope>NUCLEOTIDE SEQUENCE [LARGE SCALE GENOMIC DNA]</scope>
    <source>
        <strain evidence="1">LMG 27134</strain>
    </source>
</reference>
<accession>A0A158F950</accession>
<dbReference type="AlphaFoldDB" id="A0A158F950"/>
<name>A0A158F950_9BURK</name>
<sequence>MTPFLLPTADAKPCLGETDLRDVSAWLRLANASGLPPIALRALLAEFGGPQAVLN</sequence>
<dbReference type="EMBL" id="FCOK02000003">
    <property type="protein sequence ID" value="SAL16261.1"/>
    <property type="molecule type" value="Genomic_DNA"/>
</dbReference>
<dbReference type="RefSeq" id="WP_407923012.1">
    <property type="nucleotide sequence ID" value="NZ_FCOK02000003.1"/>
</dbReference>
<dbReference type="Proteomes" id="UP000054683">
    <property type="component" value="Unassembled WGS sequence"/>
</dbReference>
<evidence type="ECO:0000313" key="2">
    <source>
        <dbReference type="Proteomes" id="UP000054683"/>
    </source>
</evidence>
<protein>
    <submittedName>
        <fullName evidence="1">Uncharacterized protein</fullName>
    </submittedName>
</protein>
<proteinExistence type="predicted"/>
<gene>
    <name evidence="1" type="ORF">AWB69_00836</name>
</gene>
<evidence type="ECO:0000313" key="1">
    <source>
        <dbReference type="EMBL" id="SAL16261.1"/>
    </source>
</evidence>
<organism evidence="1 2">
    <name type="scientific">Caballeronia udeis</name>
    <dbReference type="NCBI Taxonomy" id="1232866"/>
    <lineage>
        <taxon>Bacteria</taxon>
        <taxon>Pseudomonadati</taxon>
        <taxon>Pseudomonadota</taxon>
        <taxon>Betaproteobacteria</taxon>
        <taxon>Burkholderiales</taxon>
        <taxon>Burkholderiaceae</taxon>
        <taxon>Caballeronia</taxon>
    </lineage>
</organism>